<proteinExistence type="predicted"/>
<organism evidence="1 2">
    <name type="scientific">Pseudomonas fluorescens (strain ATCC BAA-477 / NRRL B-23932 / Pf-5)</name>
    <dbReference type="NCBI Taxonomy" id="220664"/>
    <lineage>
        <taxon>Bacteria</taxon>
        <taxon>Pseudomonadati</taxon>
        <taxon>Pseudomonadota</taxon>
        <taxon>Gammaproteobacteria</taxon>
        <taxon>Pseudomonadales</taxon>
        <taxon>Pseudomonadaceae</taxon>
        <taxon>Pseudomonas</taxon>
    </lineage>
</organism>
<evidence type="ECO:0000313" key="1">
    <source>
        <dbReference type="EMBL" id="AAY92695.1"/>
    </source>
</evidence>
<dbReference type="eggNOG" id="ENOG5031TQU">
    <property type="taxonomic scope" value="Bacteria"/>
</dbReference>
<reference evidence="1 2" key="1">
    <citation type="journal article" date="2005" name="Nat. Biotechnol.">
        <title>Complete genome sequence of the plant commensal Pseudomonas fluorescens Pf-5.</title>
        <authorList>
            <person name="Paulsen I.T."/>
            <person name="Press C.M."/>
            <person name="Ravel J."/>
            <person name="Kobayashi D.Y."/>
            <person name="Myers G.S."/>
            <person name="Mavrodi D.V."/>
            <person name="DeBoy R.T."/>
            <person name="Seshadri R."/>
            <person name="Ren Q."/>
            <person name="Madupu R."/>
            <person name="Dodson R.J."/>
            <person name="Durkin A.S."/>
            <person name="Brinkac L.M."/>
            <person name="Daugherty S.C."/>
            <person name="Sullivan S.A."/>
            <person name="Rosovitz M.J."/>
            <person name="Gwinn M.L."/>
            <person name="Zhou L."/>
            <person name="Schneider D.J."/>
            <person name="Cartinhour S.W."/>
            <person name="Nelson W.C."/>
            <person name="Weidman J."/>
            <person name="Watkins K."/>
            <person name="Tran K."/>
            <person name="Khouri H."/>
            <person name="Pierson E.A."/>
            <person name="Pierson L.S.III."/>
            <person name="Thomashow L.S."/>
            <person name="Loper J.E."/>
        </authorList>
    </citation>
    <scope>NUCLEOTIDE SEQUENCE [LARGE SCALE GENOMIC DNA]</scope>
    <source>
        <strain evidence="2">ATCC BAA-477 / NRRL B-23932 / Pf-5</strain>
    </source>
</reference>
<dbReference type="InterPro" id="IPR012448">
    <property type="entry name" value="DUF1652"/>
</dbReference>
<dbReference type="AlphaFoldDB" id="Q4KB52"/>
<dbReference type="HOGENOM" id="CLU_169664_0_0_6"/>
<dbReference type="Pfam" id="PF07865">
    <property type="entry name" value="DUF1652"/>
    <property type="match status" value="1"/>
</dbReference>
<protein>
    <recommendedName>
        <fullName evidence="3">DUF1652 domain-containing protein</fullName>
    </recommendedName>
</protein>
<dbReference type="EMBL" id="CP000076">
    <property type="protein sequence ID" value="AAY92695.1"/>
    <property type="molecule type" value="Genomic_DNA"/>
</dbReference>
<dbReference type="STRING" id="220664.PFL_3427"/>
<gene>
    <name evidence="1" type="ordered locus">PFL_3427</name>
</gene>
<name>Q4KB52_PSEF5</name>
<evidence type="ECO:0000313" key="2">
    <source>
        <dbReference type="Proteomes" id="UP000008540"/>
    </source>
</evidence>
<dbReference type="Proteomes" id="UP000008540">
    <property type="component" value="Chromosome"/>
</dbReference>
<evidence type="ECO:0008006" key="3">
    <source>
        <dbReference type="Google" id="ProtNLM"/>
    </source>
</evidence>
<accession>Q4KB52</accession>
<dbReference type="KEGG" id="pfl:PFL_3427"/>
<sequence length="114" mass="12458">MFFLIHKSAYRPILNGRTSPPPYRREAMLSTSELCHILESGFLPLSCACALNPNGSLTIKIYDAESGRVDLLLTGVSTAELTSVRDISNLIGELRTELRAGRRAFAGAFTHYAG</sequence>